<comment type="similarity">
    <text evidence="12">Belongs to the radical SAM superfamily. MoaA family.</text>
</comment>
<dbReference type="NCBIfam" id="TIGR02666">
    <property type="entry name" value="moaA"/>
    <property type="match status" value="1"/>
</dbReference>
<evidence type="ECO:0000256" key="7">
    <source>
        <dbReference type="ARBA" id="ARBA00023014"/>
    </source>
</evidence>
<dbReference type="Gene3D" id="3.20.20.70">
    <property type="entry name" value="Aldolase class I"/>
    <property type="match status" value="1"/>
</dbReference>
<dbReference type="Proteomes" id="UP000510621">
    <property type="component" value="Chromosome"/>
</dbReference>
<dbReference type="EMBL" id="CP059265">
    <property type="protein sequence ID" value="QLQ32021.1"/>
    <property type="molecule type" value="Genomic_DNA"/>
</dbReference>
<dbReference type="PROSITE" id="PS01305">
    <property type="entry name" value="MOAA_NIFB_PQQE"/>
    <property type="match status" value="1"/>
</dbReference>
<feature type="binding site" evidence="12">
    <location>
        <position position="28"/>
    </location>
    <ligand>
        <name>[4Fe-4S] cluster</name>
        <dbReference type="ChEBI" id="CHEBI:49883"/>
        <label>1</label>
        <note>4Fe-4S-S-AdoMet</note>
    </ligand>
</feature>
<dbReference type="GO" id="GO:1904047">
    <property type="term" value="F:S-adenosyl-L-methionine binding"/>
    <property type="evidence" value="ECO:0007669"/>
    <property type="project" value="UniProtKB-UniRule"/>
</dbReference>
<feature type="binding site" evidence="12">
    <location>
        <position position="67"/>
    </location>
    <ligand>
        <name>GTP</name>
        <dbReference type="ChEBI" id="CHEBI:37565"/>
    </ligand>
</feature>
<evidence type="ECO:0000256" key="10">
    <source>
        <dbReference type="ARBA" id="ARBA00023239"/>
    </source>
</evidence>
<keyword evidence="15" id="KW-1185">Reference proteome</keyword>
<dbReference type="SUPFAM" id="SSF102114">
    <property type="entry name" value="Radical SAM enzymes"/>
    <property type="match status" value="1"/>
</dbReference>
<keyword evidence="10 12" id="KW-0456">Lyase</keyword>
<dbReference type="SFLD" id="SFLDS00029">
    <property type="entry name" value="Radical_SAM"/>
    <property type="match status" value="1"/>
</dbReference>
<organism evidence="14 15">
    <name type="scientific">Candidatus Thiothrix singaporensis</name>
    <dbReference type="NCBI Taxonomy" id="2799669"/>
    <lineage>
        <taxon>Bacteria</taxon>
        <taxon>Pseudomonadati</taxon>
        <taxon>Pseudomonadota</taxon>
        <taxon>Gammaproteobacteria</taxon>
        <taxon>Thiotrichales</taxon>
        <taxon>Thiotrichaceae</taxon>
        <taxon>Thiothrix</taxon>
    </lineage>
</organism>
<dbReference type="SFLD" id="SFLDG01067">
    <property type="entry name" value="SPASM/twitch_domain_containing"/>
    <property type="match status" value="1"/>
</dbReference>
<protein>
    <recommendedName>
        <fullName evidence="1 12">GTP 3',8-cyclase</fullName>
        <ecNumber evidence="1 12">4.1.99.22</ecNumber>
    </recommendedName>
    <alternativeName>
        <fullName evidence="12">Molybdenum cofactor biosynthesis protein A</fullName>
    </alternativeName>
</protein>
<evidence type="ECO:0000259" key="13">
    <source>
        <dbReference type="PROSITE" id="PS51918"/>
    </source>
</evidence>
<dbReference type="SMART" id="SM00729">
    <property type="entry name" value="Elp3"/>
    <property type="match status" value="1"/>
</dbReference>
<dbReference type="PROSITE" id="PS51918">
    <property type="entry name" value="RADICAL_SAM"/>
    <property type="match status" value="1"/>
</dbReference>
<evidence type="ECO:0000256" key="2">
    <source>
        <dbReference type="ARBA" id="ARBA00022485"/>
    </source>
</evidence>
<feature type="binding site" evidence="12">
    <location>
        <position position="17"/>
    </location>
    <ligand>
        <name>GTP</name>
        <dbReference type="ChEBI" id="CHEBI:37565"/>
    </ligand>
</feature>
<dbReference type="InterPro" id="IPR058240">
    <property type="entry name" value="rSAM_sf"/>
</dbReference>
<feature type="binding site" evidence="12">
    <location>
        <position position="122"/>
    </location>
    <ligand>
        <name>S-adenosyl-L-methionine</name>
        <dbReference type="ChEBI" id="CHEBI:59789"/>
    </ligand>
</feature>
<feature type="binding site" evidence="12">
    <location>
        <position position="158"/>
    </location>
    <ligand>
        <name>GTP</name>
        <dbReference type="ChEBI" id="CHEBI:37565"/>
    </ligand>
</feature>
<dbReference type="SFLD" id="SFLDG01383">
    <property type="entry name" value="cyclic_pyranopterin_phosphate"/>
    <property type="match status" value="1"/>
</dbReference>
<evidence type="ECO:0000256" key="11">
    <source>
        <dbReference type="ARBA" id="ARBA00048697"/>
    </source>
</evidence>
<feature type="binding site" evidence="12">
    <location>
        <begin position="260"/>
        <end position="262"/>
    </location>
    <ligand>
        <name>GTP</name>
        <dbReference type="ChEBI" id="CHEBI:37565"/>
    </ligand>
</feature>
<feature type="binding site" evidence="12">
    <location>
        <position position="24"/>
    </location>
    <ligand>
        <name>[4Fe-4S] cluster</name>
        <dbReference type="ChEBI" id="CHEBI:49883"/>
        <label>1</label>
        <note>4Fe-4S-S-AdoMet</note>
    </ligand>
</feature>
<sequence>MGKGLVDAFGRTISYLRVSVTDRCDLRCFYCMPEAFNDYEVPDNWLTFAETERVVGAFAALGVNRIRLTGGEPLVRHGLPALAGRLAAIPGIDDLSLSTNANRLARDAQALRQAGVRRLNVSLDSLQPRRFQLITKGKLEKVMAGLMAAKEAGFAPIKINMVVMQGINDDEVLDMVEFCLTHGFTLRFIETMPMGHTGRSARDAHYISLQTIKARLAERYNLLPSIMDGGAAQYFTIGDTGLRIGFITPVSQHFCATCNRVRLGVDGTLYLCLGHKHSVALRPLLRAGISDEGLQSTIRKALWLKPREHAFNDRNTQVLRFMSMTGG</sequence>
<evidence type="ECO:0000256" key="6">
    <source>
        <dbReference type="ARBA" id="ARBA00023004"/>
    </source>
</evidence>
<dbReference type="CDD" id="cd01335">
    <property type="entry name" value="Radical_SAM"/>
    <property type="match status" value="1"/>
</dbReference>
<evidence type="ECO:0000256" key="12">
    <source>
        <dbReference type="HAMAP-Rule" id="MF_01225"/>
    </source>
</evidence>
<keyword evidence="3 12" id="KW-0949">S-adenosyl-L-methionine</keyword>
<feature type="binding site" evidence="12">
    <location>
        <position position="255"/>
    </location>
    <ligand>
        <name>[4Fe-4S] cluster</name>
        <dbReference type="ChEBI" id="CHEBI:49883"/>
        <label>2</label>
        <note>4Fe-4S-substrate</note>
    </ligand>
</feature>
<comment type="cofactor">
    <cofactor evidence="12">
        <name>[4Fe-4S] cluster</name>
        <dbReference type="ChEBI" id="CHEBI:49883"/>
    </cofactor>
    <text evidence="12">Binds 2 [4Fe-4S] clusters. Binds 1 [4Fe-4S] cluster coordinated with 3 cysteines and an exchangeable S-adenosyl-L-methionine and 1 [4Fe-4S] cluster coordinated with 3 cysteines and the GTP-derived substrate.</text>
</comment>
<dbReference type="InterPro" id="IPR040064">
    <property type="entry name" value="MoaA-like"/>
</dbReference>
<dbReference type="InterPro" id="IPR007197">
    <property type="entry name" value="rSAM"/>
</dbReference>
<dbReference type="UniPathway" id="UPA00344"/>
<dbReference type="GO" id="GO:0061798">
    <property type="term" value="F:GTP 3',8'-cyclase activity"/>
    <property type="evidence" value="ECO:0007669"/>
    <property type="project" value="UniProtKB-UniRule"/>
</dbReference>
<evidence type="ECO:0000256" key="3">
    <source>
        <dbReference type="ARBA" id="ARBA00022691"/>
    </source>
</evidence>
<dbReference type="CDD" id="cd21117">
    <property type="entry name" value="Twitch_MoaA"/>
    <property type="match status" value="1"/>
</dbReference>
<dbReference type="GO" id="GO:0005525">
    <property type="term" value="F:GTP binding"/>
    <property type="evidence" value="ECO:0007669"/>
    <property type="project" value="UniProtKB-UniRule"/>
</dbReference>
<comment type="catalytic activity">
    <reaction evidence="11 12">
        <text>GTP + AH2 + S-adenosyl-L-methionine = (8S)-3',8-cyclo-7,8-dihydroguanosine 5'-triphosphate + 5'-deoxyadenosine + L-methionine + A + H(+)</text>
        <dbReference type="Rhea" id="RHEA:49576"/>
        <dbReference type="ChEBI" id="CHEBI:13193"/>
        <dbReference type="ChEBI" id="CHEBI:15378"/>
        <dbReference type="ChEBI" id="CHEBI:17319"/>
        <dbReference type="ChEBI" id="CHEBI:17499"/>
        <dbReference type="ChEBI" id="CHEBI:37565"/>
        <dbReference type="ChEBI" id="CHEBI:57844"/>
        <dbReference type="ChEBI" id="CHEBI:59789"/>
        <dbReference type="ChEBI" id="CHEBI:131766"/>
        <dbReference type="EC" id="4.1.99.22"/>
    </reaction>
</comment>
<proteinExistence type="inferred from homology"/>
<dbReference type="GO" id="GO:0006777">
    <property type="term" value="P:Mo-molybdopterin cofactor biosynthetic process"/>
    <property type="evidence" value="ECO:0007669"/>
    <property type="project" value="UniProtKB-UniRule"/>
</dbReference>
<evidence type="ECO:0000256" key="9">
    <source>
        <dbReference type="ARBA" id="ARBA00023150"/>
    </source>
</evidence>
<dbReference type="InterPro" id="IPR010505">
    <property type="entry name" value="MoaA_twitch"/>
</dbReference>
<accession>A0A7L6ASE6</accession>
<gene>
    <name evidence="12 14" type="primary">moaA</name>
    <name evidence="14" type="ORF">HZT40_10985</name>
</gene>
<comment type="pathway">
    <text evidence="12">Cofactor biosynthesis; molybdopterin biosynthesis.</text>
</comment>
<dbReference type="InterPro" id="IPR013483">
    <property type="entry name" value="MoaA"/>
</dbReference>
<keyword evidence="5 12" id="KW-0547">Nucleotide-binding</keyword>
<dbReference type="InterPro" id="IPR000385">
    <property type="entry name" value="MoaA_NifB_PqqE_Fe-S-bd_CS"/>
</dbReference>
<evidence type="ECO:0000256" key="1">
    <source>
        <dbReference type="ARBA" id="ARBA00012167"/>
    </source>
</evidence>
<dbReference type="KEGG" id="this:HZT40_10985"/>
<feature type="binding site" evidence="12">
    <location>
        <position position="31"/>
    </location>
    <ligand>
        <name>[4Fe-4S] cluster</name>
        <dbReference type="ChEBI" id="CHEBI:49883"/>
        <label>1</label>
        <note>4Fe-4S-S-AdoMet</note>
    </ligand>
</feature>
<dbReference type="SFLD" id="SFLDG01386">
    <property type="entry name" value="main_SPASM_domain-containing"/>
    <property type="match status" value="1"/>
</dbReference>
<keyword evidence="4 12" id="KW-0479">Metal-binding</keyword>
<keyword evidence="6 12" id="KW-0408">Iron</keyword>
<comment type="function">
    <text evidence="12">Catalyzes the cyclization of GTP to (8S)-3',8-cyclo-7,8-dihydroguanosine 5'-triphosphate.</text>
</comment>
<dbReference type="InterPro" id="IPR050105">
    <property type="entry name" value="MoCo_biosynth_MoaA/MoaC"/>
</dbReference>
<dbReference type="AlphaFoldDB" id="A0A7L6ASE6"/>
<dbReference type="GO" id="GO:0051539">
    <property type="term" value="F:4 iron, 4 sulfur cluster binding"/>
    <property type="evidence" value="ECO:0007669"/>
    <property type="project" value="UniProtKB-UniRule"/>
</dbReference>
<feature type="binding site" evidence="12">
    <location>
        <position position="71"/>
    </location>
    <ligand>
        <name>S-adenosyl-L-methionine</name>
        <dbReference type="ChEBI" id="CHEBI:59789"/>
    </ligand>
</feature>
<keyword evidence="8 12" id="KW-0342">GTP-binding</keyword>
<evidence type="ECO:0000256" key="5">
    <source>
        <dbReference type="ARBA" id="ARBA00022741"/>
    </source>
</evidence>
<feature type="binding site" evidence="12">
    <location>
        <position position="272"/>
    </location>
    <ligand>
        <name>[4Fe-4S] cluster</name>
        <dbReference type="ChEBI" id="CHEBI:49883"/>
        <label>2</label>
        <note>4Fe-4S-substrate</note>
    </ligand>
</feature>
<dbReference type="InterPro" id="IPR006638">
    <property type="entry name" value="Elp3/MiaA/NifB-like_rSAM"/>
</dbReference>
<dbReference type="GO" id="GO:0061799">
    <property type="term" value="F:cyclic pyranopterin monophosphate synthase activity"/>
    <property type="evidence" value="ECO:0007669"/>
    <property type="project" value="TreeGrafter"/>
</dbReference>
<comment type="subunit">
    <text evidence="12">Monomer and homodimer.</text>
</comment>
<dbReference type="InterPro" id="IPR013785">
    <property type="entry name" value="Aldolase_TIM"/>
</dbReference>
<dbReference type="GO" id="GO:0046872">
    <property type="term" value="F:metal ion binding"/>
    <property type="evidence" value="ECO:0007669"/>
    <property type="project" value="UniProtKB-KW"/>
</dbReference>
<dbReference type="PANTHER" id="PTHR22960">
    <property type="entry name" value="MOLYBDOPTERIN COFACTOR SYNTHESIS PROTEIN A"/>
    <property type="match status" value="1"/>
</dbReference>
<dbReference type="PANTHER" id="PTHR22960:SF0">
    <property type="entry name" value="MOLYBDENUM COFACTOR BIOSYNTHESIS PROTEIN 1"/>
    <property type="match status" value="1"/>
</dbReference>
<name>A0A7L6ASE6_9GAMM</name>
<evidence type="ECO:0000256" key="8">
    <source>
        <dbReference type="ARBA" id="ARBA00023134"/>
    </source>
</evidence>
<dbReference type="Pfam" id="PF04055">
    <property type="entry name" value="Radical_SAM"/>
    <property type="match status" value="1"/>
</dbReference>
<keyword evidence="9 12" id="KW-0501">Molybdenum cofactor biosynthesis</keyword>
<dbReference type="Pfam" id="PF06463">
    <property type="entry name" value="Mob_synth_C"/>
    <property type="match status" value="1"/>
</dbReference>
<feature type="domain" description="Radical SAM core" evidence="13">
    <location>
        <begin position="8"/>
        <end position="233"/>
    </location>
</feature>
<evidence type="ECO:0000256" key="4">
    <source>
        <dbReference type="ARBA" id="ARBA00022723"/>
    </source>
</evidence>
<evidence type="ECO:0000313" key="15">
    <source>
        <dbReference type="Proteomes" id="UP000510621"/>
    </source>
</evidence>
<keyword evidence="2 12" id="KW-0004">4Fe-4S</keyword>
<dbReference type="EC" id="4.1.99.22" evidence="1 12"/>
<feature type="binding site" evidence="12">
    <location>
        <position position="192"/>
    </location>
    <ligand>
        <name>S-adenosyl-L-methionine</name>
        <dbReference type="ChEBI" id="CHEBI:59789"/>
    </ligand>
</feature>
<reference evidence="14" key="1">
    <citation type="submission" date="2020-06" db="EMBL/GenBank/DDBJ databases">
        <title>Analysis procedures for assessing recovery of high quality, complete, closed genomes from Nanopore long read metagenome sequencing.</title>
        <authorList>
            <person name="Bessarab I."/>
            <person name="Arumugam K."/>
            <person name="Haryono M."/>
            <person name="Liu X."/>
            <person name="Roy S."/>
            <person name="Zuniga-Montanez R.E."/>
            <person name="Qiu G."/>
            <person name="Drautz-Moses D.I."/>
            <person name="Law Y.Y."/>
            <person name="Wuertz S."/>
            <person name="Lauro F.M."/>
            <person name="Huson D.H."/>
            <person name="Williams R.B."/>
        </authorList>
    </citation>
    <scope>NUCLEOTIDE SEQUENCE [LARGE SCALE GENOMIC DNA]</scope>
    <source>
        <strain evidence="14">SSD2</strain>
    </source>
</reference>
<feature type="binding site" evidence="12">
    <location>
        <position position="258"/>
    </location>
    <ligand>
        <name>[4Fe-4S] cluster</name>
        <dbReference type="ChEBI" id="CHEBI:49883"/>
        <label>2</label>
        <note>4Fe-4S-substrate</note>
    </ligand>
</feature>
<evidence type="ECO:0000313" key="14">
    <source>
        <dbReference type="EMBL" id="QLQ32021.1"/>
    </source>
</evidence>
<dbReference type="HAMAP" id="MF_01225_B">
    <property type="entry name" value="MoaA_B"/>
    <property type="match status" value="1"/>
</dbReference>
<keyword evidence="7 12" id="KW-0411">Iron-sulfur</keyword>
<feature type="binding site" evidence="12">
    <location>
        <position position="98"/>
    </location>
    <ligand>
        <name>GTP</name>
        <dbReference type="ChEBI" id="CHEBI:37565"/>
    </ligand>
</feature>
<feature type="binding site" evidence="12">
    <location>
        <position position="30"/>
    </location>
    <ligand>
        <name>S-adenosyl-L-methionine</name>
        <dbReference type="ChEBI" id="CHEBI:59789"/>
    </ligand>
</feature>